<dbReference type="RefSeq" id="XP_004036609.1">
    <property type="nucleotide sequence ID" value="XM_004036561.1"/>
</dbReference>
<dbReference type="GO" id="GO:0005829">
    <property type="term" value="C:cytosol"/>
    <property type="evidence" value="ECO:0007669"/>
    <property type="project" value="GOC"/>
</dbReference>
<dbReference type="eggNOG" id="KOG3613">
    <property type="taxonomic scope" value="Eukaryota"/>
</dbReference>
<evidence type="ECO:0000259" key="2">
    <source>
        <dbReference type="Pfam" id="PF24598"/>
    </source>
</evidence>
<dbReference type="PANTHER" id="PTHR14042">
    <property type="entry name" value="DOPEY-RELATED"/>
    <property type="match status" value="1"/>
</dbReference>
<dbReference type="AlphaFoldDB" id="G0QQC2"/>
<proteinExistence type="predicted"/>
<sequence length="527" mass="62750">MSLSKNQLPYNTSIATKEVDILFFFYVIISNYPLDTQKINETYLINIWNEAIKFFQVFNYTKHTESLVWVLECIYMMTLKFSLKAPLNNKSFKKDLTKISKSLLLDLSNIAVFKYKFVNIDIIGNYNIDNLFQIVSPYSPNIYKIFKQNQKDQILFLSGENENINYEQITSILCYKILNEVSMELLQNIYNNDFATIYSITQEYMIDLFKVIGQKQQNQLYAFYASQLIYSLLKNNKQNLIKELKKNILDIFNSQDFFQCDVQNLCYWKLIIDTVSDQDDLFKEFTARDNIFNILINKGIENQHKIKKLFRICFIIYSGQQDKYNKKLQEIFEIINEIIKNIDTSANLIILILLYFRIMILRMSQIVLVDFFRTIWPILLNLLIKIFSKKDNSLININLIFAGLKLIELISIVQIEDFYFYQWIFLFDTFGVNIEKIQQDQYIIQNNQFVTPFQFNPILGTLFEQPYKIDYISTMKKEDIQQSFEKTTRKVIFTESSVFFCYITFIYLFLNLKQLDLNVLIVIIKNT</sequence>
<dbReference type="EMBL" id="GL983617">
    <property type="protein sequence ID" value="EGR32623.1"/>
    <property type="molecule type" value="Genomic_DNA"/>
</dbReference>
<keyword evidence="1" id="KW-0812">Transmembrane</keyword>
<evidence type="ECO:0000313" key="4">
    <source>
        <dbReference type="Proteomes" id="UP000008983"/>
    </source>
</evidence>
<dbReference type="InterPro" id="IPR040314">
    <property type="entry name" value="DOP1"/>
</dbReference>
<dbReference type="InterPro" id="IPR056457">
    <property type="entry name" value="DOP1_C"/>
</dbReference>
<name>G0QQC2_ICHMU</name>
<feature type="transmembrane region" description="Helical" evidence="1">
    <location>
        <begin position="348"/>
        <end position="372"/>
    </location>
</feature>
<dbReference type="GeneID" id="14908777"/>
<evidence type="ECO:0000313" key="3">
    <source>
        <dbReference type="EMBL" id="EGR32623.1"/>
    </source>
</evidence>
<keyword evidence="1" id="KW-1133">Transmembrane helix</keyword>
<dbReference type="PANTHER" id="PTHR14042:SF24">
    <property type="entry name" value="PROTEIN DOPEY-1 HOMOLOG"/>
    <property type="match status" value="1"/>
</dbReference>
<keyword evidence="4" id="KW-1185">Reference proteome</keyword>
<evidence type="ECO:0000256" key="1">
    <source>
        <dbReference type="SAM" id="Phobius"/>
    </source>
</evidence>
<gene>
    <name evidence="3" type="ORF">IMG5_076530</name>
</gene>
<dbReference type="STRING" id="857967.G0QQC2"/>
<organism evidence="3 4">
    <name type="scientific">Ichthyophthirius multifiliis</name>
    <name type="common">White spot disease agent</name>
    <name type="synonym">Ich</name>
    <dbReference type="NCBI Taxonomy" id="5932"/>
    <lineage>
        <taxon>Eukaryota</taxon>
        <taxon>Sar</taxon>
        <taxon>Alveolata</taxon>
        <taxon>Ciliophora</taxon>
        <taxon>Intramacronucleata</taxon>
        <taxon>Oligohymenophorea</taxon>
        <taxon>Hymenostomatida</taxon>
        <taxon>Ophryoglenina</taxon>
        <taxon>Ichthyophthirius</taxon>
    </lineage>
</organism>
<dbReference type="Proteomes" id="UP000008983">
    <property type="component" value="Unassembled WGS sequence"/>
</dbReference>
<feature type="transmembrane region" description="Helical" evidence="1">
    <location>
        <begin position="491"/>
        <end position="510"/>
    </location>
</feature>
<dbReference type="GO" id="GO:0005768">
    <property type="term" value="C:endosome"/>
    <property type="evidence" value="ECO:0007669"/>
    <property type="project" value="TreeGrafter"/>
</dbReference>
<dbReference type="GO" id="GO:0005802">
    <property type="term" value="C:trans-Golgi network"/>
    <property type="evidence" value="ECO:0007669"/>
    <property type="project" value="TreeGrafter"/>
</dbReference>
<accession>G0QQC2</accession>
<feature type="domain" description="DOP1-like C-terminal" evidence="2">
    <location>
        <begin position="38"/>
        <end position="431"/>
    </location>
</feature>
<reference evidence="3 4" key="1">
    <citation type="submission" date="2011-07" db="EMBL/GenBank/DDBJ databases">
        <authorList>
            <person name="Coyne R."/>
            <person name="Brami D."/>
            <person name="Johnson J."/>
            <person name="Hostetler J."/>
            <person name="Hannick L."/>
            <person name="Clark T."/>
            <person name="Cassidy-Hanley D."/>
            <person name="Inman J."/>
        </authorList>
    </citation>
    <scope>NUCLEOTIDE SEQUENCE [LARGE SCALE GENOMIC DNA]</scope>
    <source>
        <strain evidence="3 4">G5</strain>
    </source>
</reference>
<dbReference type="OrthoDB" id="297643at2759"/>
<protein>
    <submittedName>
        <fullName evidence="3">N-terminal domain protein</fullName>
    </submittedName>
</protein>
<keyword evidence="1" id="KW-0472">Membrane</keyword>
<dbReference type="GO" id="GO:0006895">
    <property type="term" value="P:Golgi to endosome transport"/>
    <property type="evidence" value="ECO:0007669"/>
    <property type="project" value="InterPro"/>
</dbReference>
<feature type="transmembrane region" description="Helical" evidence="1">
    <location>
        <begin position="393"/>
        <end position="412"/>
    </location>
</feature>
<dbReference type="InParanoid" id="G0QQC2"/>
<dbReference type="Pfam" id="PF24598">
    <property type="entry name" value="DOP1_C"/>
    <property type="match status" value="1"/>
</dbReference>